<gene>
    <name evidence="2" type="ORF">MD535_23805</name>
</gene>
<proteinExistence type="predicted"/>
<protein>
    <recommendedName>
        <fullName evidence="1">Filamentation induced by cAMP protein Fic-like C-terminal domain-containing protein</fullName>
    </recommendedName>
</protein>
<accession>A0A9X3CV38</accession>
<evidence type="ECO:0000259" key="1">
    <source>
        <dbReference type="Pfam" id="PF21247"/>
    </source>
</evidence>
<comment type="caution">
    <text evidence="2">The sequence shown here is derived from an EMBL/GenBank/DDBJ whole genome shotgun (WGS) entry which is preliminary data.</text>
</comment>
<evidence type="ECO:0000313" key="3">
    <source>
        <dbReference type="Proteomes" id="UP001155587"/>
    </source>
</evidence>
<organism evidence="2 3">
    <name type="scientific">Vibrio qingdaonensis</name>
    <dbReference type="NCBI Taxonomy" id="2829491"/>
    <lineage>
        <taxon>Bacteria</taxon>
        <taxon>Pseudomonadati</taxon>
        <taxon>Pseudomonadota</taxon>
        <taxon>Gammaproteobacteria</taxon>
        <taxon>Vibrionales</taxon>
        <taxon>Vibrionaceae</taxon>
        <taxon>Vibrio</taxon>
    </lineage>
</organism>
<dbReference type="SUPFAM" id="SSF140931">
    <property type="entry name" value="Fic-like"/>
    <property type="match status" value="1"/>
</dbReference>
<dbReference type="RefSeq" id="WP_265677669.1">
    <property type="nucleotide sequence ID" value="NZ_JAKRRY010000057.1"/>
</dbReference>
<reference evidence="2" key="1">
    <citation type="submission" date="2022-02" db="EMBL/GenBank/DDBJ databases">
        <title>Vibrio sp. nov, a new bacterium isolated from seawater.</title>
        <authorList>
            <person name="Yuan Y."/>
        </authorList>
    </citation>
    <scope>NUCLEOTIDE SEQUENCE</scope>
    <source>
        <strain evidence="2">ZSDZ65</strain>
    </source>
</reference>
<dbReference type="AlphaFoldDB" id="A0A9X3CV38"/>
<dbReference type="Pfam" id="PF21247">
    <property type="entry name" value="Fic-like_C"/>
    <property type="match status" value="1"/>
</dbReference>
<dbReference type="InterPro" id="IPR036597">
    <property type="entry name" value="Fido-like_dom_sf"/>
</dbReference>
<name>A0A9X3CV38_9VIBR</name>
<dbReference type="EMBL" id="JAKRRY010000057">
    <property type="protein sequence ID" value="MCW8349020.1"/>
    <property type="molecule type" value="Genomic_DNA"/>
</dbReference>
<sequence length="103" mass="11943">MFAYVSVETVIREEQEAYYQTLSESDKRSEVTPFIAFMLNALFTLLKERQTVLMETIGIKHRPTFKKNYLSPAIEVGLVEMSNPEKPRSPNQLYRLTALGRKL</sequence>
<dbReference type="Proteomes" id="UP001155587">
    <property type="component" value="Unassembled WGS sequence"/>
</dbReference>
<evidence type="ECO:0000313" key="2">
    <source>
        <dbReference type="EMBL" id="MCW8349020.1"/>
    </source>
</evidence>
<feature type="domain" description="Filamentation induced by cAMP protein Fic-like C-terminal" evidence="1">
    <location>
        <begin position="48"/>
        <end position="97"/>
    </location>
</feature>
<keyword evidence="3" id="KW-1185">Reference proteome</keyword>
<dbReference type="InterPro" id="IPR049514">
    <property type="entry name" value="Fic-like_C"/>
</dbReference>